<keyword evidence="7 18" id="KW-0679">Respiratory chain</keyword>
<dbReference type="GO" id="GO:0006120">
    <property type="term" value="P:mitochondrial electron transport, NADH to ubiquinone"/>
    <property type="evidence" value="ECO:0007669"/>
    <property type="project" value="InterPro"/>
</dbReference>
<dbReference type="Pfam" id="PF00361">
    <property type="entry name" value="Proton_antipo_M"/>
    <property type="match status" value="1"/>
</dbReference>
<evidence type="ECO:0000256" key="2">
    <source>
        <dbReference type="ARBA" id="ARBA00004448"/>
    </source>
</evidence>
<dbReference type="InterPro" id="IPR050175">
    <property type="entry name" value="Complex_I_Subunit_2"/>
</dbReference>
<evidence type="ECO:0000259" key="20">
    <source>
        <dbReference type="Pfam" id="PF00361"/>
    </source>
</evidence>
<comment type="subcellular location">
    <subcellularLocation>
        <location evidence="2 18">Mitochondrion inner membrane</location>
        <topology evidence="2 18">Multi-pass membrane protein</topology>
    </subcellularLocation>
</comment>
<dbReference type="InterPro" id="IPR003917">
    <property type="entry name" value="NADH_UbQ_OxRdtase_chain2"/>
</dbReference>
<dbReference type="EMBL" id="EU427346">
    <property type="protein sequence ID" value="ABZ02138.1"/>
    <property type="molecule type" value="Genomic_DNA"/>
</dbReference>
<organism evidence="21">
    <name type="scientific">Yemmalysus parallelus</name>
    <dbReference type="NCBI Taxonomy" id="498953"/>
    <lineage>
        <taxon>Eukaryota</taxon>
        <taxon>Metazoa</taxon>
        <taxon>Ecdysozoa</taxon>
        <taxon>Arthropoda</taxon>
        <taxon>Hexapoda</taxon>
        <taxon>Insecta</taxon>
        <taxon>Pterygota</taxon>
        <taxon>Neoptera</taxon>
        <taxon>Paraneoptera</taxon>
        <taxon>Hemiptera</taxon>
        <taxon>Heteroptera</taxon>
        <taxon>Panheteroptera</taxon>
        <taxon>Pentatomomorpha</taxon>
        <taxon>Lygaeoidea</taxon>
        <taxon>Berytidae</taxon>
        <taxon>Yemmalysus</taxon>
    </lineage>
</organism>
<feature type="transmembrane region" description="Helical" evidence="18">
    <location>
        <begin position="236"/>
        <end position="255"/>
    </location>
</feature>
<evidence type="ECO:0000256" key="9">
    <source>
        <dbReference type="ARBA" id="ARBA00022792"/>
    </source>
</evidence>
<dbReference type="GeneID" id="7672095"/>
<evidence type="ECO:0000256" key="7">
    <source>
        <dbReference type="ARBA" id="ARBA00022660"/>
    </source>
</evidence>
<evidence type="ECO:0000256" key="12">
    <source>
        <dbReference type="ARBA" id="ARBA00022989"/>
    </source>
</evidence>
<dbReference type="InterPro" id="IPR001750">
    <property type="entry name" value="ND/Mrp_TM"/>
</dbReference>
<sequence>MKMNSMKTLLMLMMFMSTMLTISSTNWMGMWMGMEMNLMAFIPYMTVMKNKKSSKAIMIYFMVQSMGSMIMLFGILMNSFITISYLMEKEIVMMTIMLGLILKMGAAPLHFWMVEMAQHMNWSSLMILMSWQKIAPMYVLSNMITMNLFTVIIIIMSAMVGAIGGINNTNLQKIMTFSSINHMSWMLLMMINKTQWMVYLMIYSIMVIMACSFFKKFKANYLNQLNIIPMSMMEKYTLASILLSMGGLPPFLGFLPKWMVIESMINSNLMILITLLMMLSLITLFYYMRMVSSLLMMFNANNKWMVINKNNISMIFIINCSLPLFSSISFF</sequence>
<gene>
    <name evidence="21" type="primary">ND2</name>
</gene>
<evidence type="ECO:0000256" key="13">
    <source>
        <dbReference type="ARBA" id="ARBA00023027"/>
    </source>
</evidence>
<accession>B7SMP4</accession>
<evidence type="ECO:0000256" key="5">
    <source>
        <dbReference type="ARBA" id="ARBA00021008"/>
    </source>
</evidence>
<dbReference type="RefSeq" id="YP_002735096.1">
    <property type="nucleotide sequence ID" value="NC_012464.1"/>
</dbReference>
<name>B7SMP4_9HEMI</name>
<evidence type="ECO:0000256" key="6">
    <source>
        <dbReference type="ARBA" id="ARBA00022448"/>
    </source>
</evidence>
<evidence type="ECO:0000256" key="18">
    <source>
        <dbReference type="RuleBase" id="RU003403"/>
    </source>
</evidence>
<keyword evidence="12 18" id="KW-1133">Transmembrane helix</keyword>
<reference evidence="21" key="1">
    <citation type="journal article" date="2008" name="BMC Genomics">
        <title>Comparative and phylogenomic studies on the mitochondrial genomes of Pentatomomorpha (Insecta: Hemiptera: Heteroptera).</title>
        <authorList>
            <person name="Hua J."/>
            <person name="Li M."/>
            <person name="Dong P."/>
            <person name="Cui Y."/>
            <person name="Xie Q."/>
            <person name="Bu W."/>
        </authorList>
    </citation>
    <scope>NUCLEOTIDE SEQUENCE</scope>
</reference>
<evidence type="ECO:0000313" key="21">
    <source>
        <dbReference type="EMBL" id="ABZ02138.1"/>
    </source>
</evidence>
<evidence type="ECO:0000256" key="16">
    <source>
        <dbReference type="ARBA" id="ARBA00023136"/>
    </source>
</evidence>
<feature type="transmembrane region" description="Helical" evidence="18">
    <location>
        <begin position="135"/>
        <end position="163"/>
    </location>
</feature>
<feature type="transmembrane region" description="Helical" evidence="18">
    <location>
        <begin position="92"/>
        <end position="114"/>
    </location>
</feature>
<dbReference type="PANTHER" id="PTHR46552">
    <property type="entry name" value="NADH-UBIQUINONE OXIDOREDUCTASE CHAIN 2"/>
    <property type="match status" value="1"/>
</dbReference>
<dbReference type="CTD" id="4536"/>
<comment type="catalytic activity">
    <reaction evidence="17 18">
        <text>a ubiquinone + NADH + 5 H(+)(in) = a ubiquinol + NAD(+) + 4 H(+)(out)</text>
        <dbReference type="Rhea" id="RHEA:29091"/>
        <dbReference type="Rhea" id="RHEA-COMP:9565"/>
        <dbReference type="Rhea" id="RHEA-COMP:9566"/>
        <dbReference type="ChEBI" id="CHEBI:15378"/>
        <dbReference type="ChEBI" id="CHEBI:16389"/>
        <dbReference type="ChEBI" id="CHEBI:17976"/>
        <dbReference type="ChEBI" id="CHEBI:57540"/>
        <dbReference type="ChEBI" id="CHEBI:57945"/>
        <dbReference type="EC" id="7.1.1.2"/>
    </reaction>
</comment>
<keyword evidence="19" id="KW-0732">Signal</keyword>
<feature type="signal peptide" evidence="19">
    <location>
        <begin position="1"/>
        <end position="21"/>
    </location>
</feature>
<feature type="chain" id="PRO_5015182110" description="NADH-ubiquinone oxidoreductase chain 2" evidence="19">
    <location>
        <begin position="22"/>
        <end position="331"/>
    </location>
</feature>
<evidence type="ECO:0000256" key="3">
    <source>
        <dbReference type="ARBA" id="ARBA00007012"/>
    </source>
</evidence>
<keyword evidence="10 18" id="KW-1278">Translocase</keyword>
<evidence type="ECO:0000256" key="8">
    <source>
        <dbReference type="ARBA" id="ARBA00022692"/>
    </source>
</evidence>
<evidence type="ECO:0000256" key="10">
    <source>
        <dbReference type="ARBA" id="ARBA00022967"/>
    </source>
</evidence>
<protein>
    <recommendedName>
        <fullName evidence="5 18">NADH-ubiquinone oxidoreductase chain 2</fullName>
        <ecNumber evidence="4 18">7.1.1.2</ecNumber>
    </recommendedName>
</protein>
<dbReference type="GO" id="GO:0005743">
    <property type="term" value="C:mitochondrial inner membrane"/>
    <property type="evidence" value="ECO:0007669"/>
    <property type="project" value="UniProtKB-SubCell"/>
</dbReference>
<comment type="function">
    <text evidence="18">Core subunit of the mitochondrial membrane respiratory chain NADH dehydrogenase (Complex I) which catalyzes electron transfer from NADH through the respiratory chain, using ubiquinone as an electron acceptor. Essential for the catalytic activity and assembly of complex I.</text>
</comment>
<dbReference type="PRINTS" id="PR01436">
    <property type="entry name" value="NADHDHGNASE2"/>
</dbReference>
<evidence type="ECO:0000256" key="11">
    <source>
        <dbReference type="ARBA" id="ARBA00022982"/>
    </source>
</evidence>
<evidence type="ECO:0000256" key="1">
    <source>
        <dbReference type="ARBA" id="ARBA00003257"/>
    </source>
</evidence>
<keyword evidence="11 18" id="KW-0249">Electron transport</keyword>
<dbReference type="GO" id="GO:0008137">
    <property type="term" value="F:NADH dehydrogenase (ubiquinone) activity"/>
    <property type="evidence" value="ECO:0007669"/>
    <property type="project" value="UniProtKB-EC"/>
</dbReference>
<feature type="transmembrane region" description="Helical" evidence="18">
    <location>
        <begin position="312"/>
        <end position="330"/>
    </location>
</feature>
<keyword evidence="16 18" id="KW-0472">Membrane</keyword>
<evidence type="ECO:0000256" key="14">
    <source>
        <dbReference type="ARBA" id="ARBA00023075"/>
    </source>
</evidence>
<evidence type="ECO:0000256" key="4">
    <source>
        <dbReference type="ARBA" id="ARBA00012944"/>
    </source>
</evidence>
<evidence type="ECO:0000256" key="19">
    <source>
        <dbReference type="SAM" id="SignalP"/>
    </source>
</evidence>
<feature type="transmembrane region" description="Helical" evidence="18">
    <location>
        <begin position="267"/>
        <end position="287"/>
    </location>
</feature>
<dbReference type="AlphaFoldDB" id="B7SMP4"/>
<feature type="transmembrane region" description="Helical" evidence="18">
    <location>
        <begin position="196"/>
        <end position="215"/>
    </location>
</feature>
<dbReference type="PANTHER" id="PTHR46552:SF1">
    <property type="entry name" value="NADH-UBIQUINONE OXIDOREDUCTASE CHAIN 2"/>
    <property type="match status" value="1"/>
</dbReference>
<dbReference type="EC" id="7.1.1.2" evidence="4 18"/>
<comment type="similarity">
    <text evidence="3 18">Belongs to the complex I subunit 2 family.</text>
</comment>
<keyword evidence="14 18" id="KW-0830">Ubiquinone</keyword>
<evidence type="ECO:0000256" key="15">
    <source>
        <dbReference type="ARBA" id="ARBA00023128"/>
    </source>
</evidence>
<proteinExistence type="inferred from homology"/>
<comment type="function">
    <text evidence="1">Core subunit of the mitochondrial membrane respiratory chain NADH dehydrogenase (Complex I) that is believed to belong to the minimal assembly required for catalysis. Complex I functions in the transfer of electrons from NADH to the respiratory chain. The immediate electron acceptor for the enzyme is believed to be ubiquinone.</text>
</comment>
<keyword evidence="8 18" id="KW-0812">Transmembrane</keyword>
<evidence type="ECO:0000256" key="17">
    <source>
        <dbReference type="ARBA" id="ARBA00049551"/>
    </source>
</evidence>
<keyword evidence="15 18" id="KW-0496">Mitochondrion</keyword>
<keyword evidence="9 18" id="KW-0999">Mitochondrion inner membrane</keyword>
<geneLocation type="mitochondrion" evidence="21"/>
<keyword evidence="6" id="KW-0813">Transport</keyword>
<feature type="domain" description="NADH:quinone oxidoreductase/Mrp antiporter transmembrane" evidence="20">
    <location>
        <begin position="24"/>
        <end position="283"/>
    </location>
</feature>
<keyword evidence="13 18" id="KW-0520">NAD</keyword>